<accession>A0A1I6L7M1</accession>
<evidence type="ECO:0000313" key="7">
    <source>
        <dbReference type="EMBL" id="SFR99427.1"/>
    </source>
</evidence>
<feature type="transmembrane region" description="Helical" evidence="5">
    <location>
        <begin position="207"/>
        <end position="227"/>
    </location>
</feature>
<keyword evidence="3 5" id="KW-1133">Transmembrane helix</keyword>
<gene>
    <name evidence="7" type="ORF">SAMN05444714_0265</name>
</gene>
<feature type="transmembrane region" description="Helical" evidence="5">
    <location>
        <begin position="144"/>
        <end position="164"/>
    </location>
</feature>
<evidence type="ECO:0000256" key="4">
    <source>
        <dbReference type="ARBA" id="ARBA00023136"/>
    </source>
</evidence>
<feature type="transmembrane region" description="Helical" evidence="5">
    <location>
        <begin position="83"/>
        <end position="107"/>
    </location>
</feature>
<feature type="transmembrane region" description="Helical" evidence="5">
    <location>
        <begin position="20"/>
        <end position="38"/>
    </location>
</feature>
<dbReference type="GO" id="GO:0004252">
    <property type="term" value="F:serine-type endopeptidase activity"/>
    <property type="evidence" value="ECO:0007669"/>
    <property type="project" value="InterPro"/>
</dbReference>
<dbReference type="InterPro" id="IPR022764">
    <property type="entry name" value="Peptidase_S54_rhomboid_dom"/>
</dbReference>
<comment type="subcellular location">
    <subcellularLocation>
        <location evidence="1">Membrane</location>
        <topology evidence="1">Multi-pass membrane protein</topology>
    </subcellularLocation>
</comment>
<keyword evidence="7" id="KW-0645">Protease</keyword>
<feature type="transmembrane region" description="Helical" evidence="5">
    <location>
        <begin position="176"/>
        <end position="201"/>
    </location>
</feature>
<dbReference type="EMBL" id="FOZM01000001">
    <property type="protein sequence ID" value="SFR99427.1"/>
    <property type="molecule type" value="Genomic_DNA"/>
</dbReference>
<dbReference type="PANTHER" id="PTHR43066:SF11">
    <property type="entry name" value="PEPTIDASE S54 RHOMBOID DOMAIN-CONTAINING PROTEIN"/>
    <property type="match status" value="1"/>
</dbReference>
<evidence type="ECO:0000256" key="3">
    <source>
        <dbReference type="ARBA" id="ARBA00022989"/>
    </source>
</evidence>
<dbReference type="Pfam" id="PF01694">
    <property type="entry name" value="Rhomboid"/>
    <property type="match status" value="1"/>
</dbReference>
<dbReference type="GO" id="GO:0016020">
    <property type="term" value="C:membrane"/>
    <property type="evidence" value="ECO:0007669"/>
    <property type="project" value="UniProtKB-SubCell"/>
</dbReference>
<dbReference type="RefSeq" id="WP_090203020.1">
    <property type="nucleotide sequence ID" value="NZ_FOZM01000001.1"/>
</dbReference>
<keyword evidence="7" id="KW-0378">Hydrolase</keyword>
<dbReference type="SUPFAM" id="SSF144091">
    <property type="entry name" value="Rhomboid-like"/>
    <property type="match status" value="1"/>
</dbReference>
<feature type="transmembrane region" description="Helical" evidence="5">
    <location>
        <begin position="119"/>
        <end position="138"/>
    </location>
</feature>
<proteinExistence type="predicted"/>
<reference evidence="7 8" key="1">
    <citation type="submission" date="2016-10" db="EMBL/GenBank/DDBJ databases">
        <authorList>
            <person name="de Groot N.N."/>
        </authorList>
    </citation>
    <scope>NUCLEOTIDE SEQUENCE [LARGE SCALE GENOMIC DNA]</scope>
    <source>
        <strain evidence="7 8">DSM 29433</strain>
    </source>
</reference>
<keyword evidence="8" id="KW-1185">Reference proteome</keyword>
<evidence type="ECO:0000313" key="8">
    <source>
        <dbReference type="Proteomes" id="UP000198926"/>
    </source>
</evidence>
<dbReference type="InterPro" id="IPR035952">
    <property type="entry name" value="Rhomboid-like_sf"/>
</dbReference>
<dbReference type="AlphaFoldDB" id="A0A1I6L7M1"/>
<dbReference type="Proteomes" id="UP000198926">
    <property type="component" value="Unassembled WGS sequence"/>
</dbReference>
<dbReference type="OrthoDB" id="7836448at2"/>
<dbReference type="GO" id="GO:0006508">
    <property type="term" value="P:proteolysis"/>
    <property type="evidence" value="ECO:0007669"/>
    <property type="project" value="UniProtKB-KW"/>
</dbReference>
<dbReference type="PANTHER" id="PTHR43066">
    <property type="entry name" value="RHOMBOID-RELATED PROTEIN"/>
    <property type="match status" value="1"/>
</dbReference>
<name>A0A1I6L7M1_9RHOB</name>
<sequence>MDDEEEYRRPESPINNLPPVVIALTLAIIGIEALFQLANAGIIGGPRGVGWRIAAIEQYGYSAAVLERVLVAGDYSFDMLRRFVTYPFINAQLTQVAFCAALTLALGKFTSEYYGQFKVLVLYFATAVIGAIMFGLLVDGRFPLLGGFTPVYGLIGAYTYALWLRLGEAGENRLMAFRLIGFLLLIQLIFGLIFGASSQWIAELSGFVAGFAFATVLAPGGWSALLARLRQRA</sequence>
<organism evidence="7 8">
    <name type="scientific">Yoonia litorea</name>
    <dbReference type="NCBI Taxonomy" id="1123755"/>
    <lineage>
        <taxon>Bacteria</taxon>
        <taxon>Pseudomonadati</taxon>
        <taxon>Pseudomonadota</taxon>
        <taxon>Alphaproteobacteria</taxon>
        <taxon>Rhodobacterales</taxon>
        <taxon>Paracoccaceae</taxon>
        <taxon>Yoonia</taxon>
    </lineage>
</organism>
<keyword evidence="4 5" id="KW-0472">Membrane</keyword>
<dbReference type="STRING" id="1123755.SAMN05444714_0265"/>
<evidence type="ECO:0000256" key="5">
    <source>
        <dbReference type="SAM" id="Phobius"/>
    </source>
</evidence>
<evidence type="ECO:0000256" key="2">
    <source>
        <dbReference type="ARBA" id="ARBA00022692"/>
    </source>
</evidence>
<keyword evidence="2 5" id="KW-0812">Transmembrane</keyword>
<evidence type="ECO:0000256" key="1">
    <source>
        <dbReference type="ARBA" id="ARBA00004141"/>
    </source>
</evidence>
<feature type="domain" description="Peptidase S54 rhomboid" evidence="6">
    <location>
        <begin position="80"/>
        <end position="218"/>
    </location>
</feature>
<evidence type="ECO:0000259" key="6">
    <source>
        <dbReference type="Pfam" id="PF01694"/>
    </source>
</evidence>
<dbReference type="Gene3D" id="1.20.1540.10">
    <property type="entry name" value="Rhomboid-like"/>
    <property type="match status" value="1"/>
</dbReference>
<protein>
    <submittedName>
        <fullName evidence="7">Membrane associated serine protease, rhomboid family</fullName>
    </submittedName>
</protein>